<sequence length="220" mass="25329">MATTEIETREREMFRRLTEPGTDLAIPDLVAGVQEEIAQIELLLKSREVVLPKGHRKIAKRKVRQLRKVIRATQAGYEPTTPPATWYAGWYKEPDQAQAEMSQTIRAVEVAAAMWPAVTSVIGFRGRWRGLYWKRFVAPVPSWAVKRYRKASRLFGRDCIMVYSPEPNDFVEEVTPLPCEPVFIGCIDVSATDLRYFTIARWEIGRDLDVLYRNLQGQQD</sequence>
<gene>
    <name evidence="1" type="ORF">LCGC14_1841300</name>
</gene>
<protein>
    <submittedName>
        <fullName evidence="1">Uncharacterized protein</fullName>
    </submittedName>
</protein>
<organism evidence="1">
    <name type="scientific">marine sediment metagenome</name>
    <dbReference type="NCBI Taxonomy" id="412755"/>
    <lineage>
        <taxon>unclassified sequences</taxon>
        <taxon>metagenomes</taxon>
        <taxon>ecological metagenomes</taxon>
    </lineage>
</organism>
<dbReference type="EMBL" id="LAZR01018347">
    <property type="protein sequence ID" value="KKL96754.1"/>
    <property type="molecule type" value="Genomic_DNA"/>
</dbReference>
<proteinExistence type="predicted"/>
<comment type="caution">
    <text evidence="1">The sequence shown here is derived from an EMBL/GenBank/DDBJ whole genome shotgun (WGS) entry which is preliminary data.</text>
</comment>
<reference evidence="1" key="1">
    <citation type="journal article" date="2015" name="Nature">
        <title>Complex archaea that bridge the gap between prokaryotes and eukaryotes.</title>
        <authorList>
            <person name="Spang A."/>
            <person name="Saw J.H."/>
            <person name="Jorgensen S.L."/>
            <person name="Zaremba-Niedzwiedzka K."/>
            <person name="Martijn J."/>
            <person name="Lind A.E."/>
            <person name="van Eijk R."/>
            <person name="Schleper C."/>
            <person name="Guy L."/>
            <person name="Ettema T.J."/>
        </authorList>
    </citation>
    <scope>NUCLEOTIDE SEQUENCE</scope>
</reference>
<dbReference type="AlphaFoldDB" id="A0A0F9GD80"/>
<accession>A0A0F9GD80</accession>
<name>A0A0F9GD80_9ZZZZ</name>
<evidence type="ECO:0000313" key="1">
    <source>
        <dbReference type="EMBL" id="KKL96754.1"/>
    </source>
</evidence>